<keyword evidence="1" id="KW-0812">Transmembrane</keyword>
<dbReference type="EMBL" id="MFMU01000007">
    <property type="protein sequence ID" value="OGG93438.1"/>
    <property type="molecule type" value="Genomic_DNA"/>
</dbReference>
<organism evidence="2 3">
    <name type="scientific">Candidatus Kaiserbacteria bacterium RIFOXYD1_FULL_47_14</name>
    <dbReference type="NCBI Taxonomy" id="1798533"/>
    <lineage>
        <taxon>Bacteria</taxon>
        <taxon>Candidatus Kaiseribacteriota</taxon>
    </lineage>
</organism>
<reference evidence="2 3" key="1">
    <citation type="journal article" date="2016" name="Nat. Commun.">
        <title>Thousands of microbial genomes shed light on interconnected biogeochemical processes in an aquifer system.</title>
        <authorList>
            <person name="Anantharaman K."/>
            <person name="Brown C.T."/>
            <person name="Hug L.A."/>
            <person name="Sharon I."/>
            <person name="Castelle C.J."/>
            <person name="Probst A.J."/>
            <person name="Thomas B.C."/>
            <person name="Singh A."/>
            <person name="Wilkins M.J."/>
            <person name="Karaoz U."/>
            <person name="Brodie E.L."/>
            <person name="Williams K.H."/>
            <person name="Hubbard S.S."/>
            <person name="Banfield J.F."/>
        </authorList>
    </citation>
    <scope>NUCLEOTIDE SEQUENCE [LARGE SCALE GENOMIC DNA]</scope>
</reference>
<feature type="transmembrane region" description="Helical" evidence="1">
    <location>
        <begin position="174"/>
        <end position="192"/>
    </location>
</feature>
<gene>
    <name evidence="2" type="ORF">A2609_01790</name>
</gene>
<feature type="transmembrane region" description="Helical" evidence="1">
    <location>
        <begin position="12"/>
        <end position="31"/>
    </location>
</feature>
<keyword evidence="1" id="KW-0472">Membrane</keyword>
<evidence type="ECO:0000256" key="1">
    <source>
        <dbReference type="SAM" id="Phobius"/>
    </source>
</evidence>
<feature type="transmembrane region" description="Helical" evidence="1">
    <location>
        <begin position="140"/>
        <end position="162"/>
    </location>
</feature>
<dbReference type="STRING" id="1798533.A2609_01790"/>
<evidence type="ECO:0000313" key="2">
    <source>
        <dbReference type="EMBL" id="OGG93438.1"/>
    </source>
</evidence>
<comment type="caution">
    <text evidence="2">The sequence shown here is derived from an EMBL/GenBank/DDBJ whole genome shotgun (WGS) entry which is preliminary data.</text>
</comment>
<keyword evidence="1" id="KW-1133">Transmembrane helix</keyword>
<protein>
    <submittedName>
        <fullName evidence="2">Uncharacterized protein</fullName>
    </submittedName>
</protein>
<dbReference type="Proteomes" id="UP000176867">
    <property type="component" value="Unassembled WGS sequence"/>
</dbReference>
<accession>A0A1F6G5P5</accession>
<evidence type="ECO:0000313" key="3">
    <source>
        <dbReference type="Proteomes" id="UP000176867"/>
    </source>
</evidence>
<name>A0A1F6G5P5_9BACT</name>
<proteinExistence type="predicted"/>
<dbReference type="AlphaFoldDB" id="A0A1F6G5P5"/>
<sequence length="198" mass="23016">MQYYINFLSEVLKYLGLLAIPILVWNIYLYVHQTRENRLLAKRDLTLKKIELSEIMSKHNVEYGDVLENCEGEIRDKMNVRVDTLTRKDKEALTRIDESQRYEIERISVEINHLAELAGEKGGYFVRVSWLDKIKSMKKFLGTLWAWFVVVGFVGLMLYSFAFSFTELIKSENVVGLGIIVFIIVVILAVGLNRAFKK</sequence>